<evidence type="ECO:0000313" key="1">
    <source>
        <dbReference type="EMBL" id="GAJ09243.1"/>
    </source>
</evidence>
<proteinExistence type="predicted"/>
<protein>
    <submittedName>
        <fullName evidence="1">Uncharacterized protein</fullName>
    </submittedName>
</protein>
<dbReference type="EMBL" id="BARW01029416">
    <property type="protein sequence ID" value="GAJ09243.1"/>
    <property type="molecule type" value="Genomic_DNA"/>
</dbReference>
<comment type="caution">
    <text evidence="1">The sequence shown here is derived from an EMBL/GenBank/DDBJ whole genome shotgun (WGS) entry which is preliminary data.</text>
</comment>
<feature type="non-terminal residue" evidence="1">
    <location>
        <position position="1"/>
    </location>
</feature>
<name>X1TV64_9ZZZZ</name>
<dbReference type="AlphaFoldDB" id="X1TV64"/>
<reference evidence="1" key="1">
    <citation type="journal article" date="2014" name="Front. Microbiol.">
        <title>High frequency of phylogenetically diverse reductive dehalogenase-homologous genes in deep subseafloor sedimentary metagenomes.</title>
        <authorList>
            <person name="Kawai M."/>
            <person name="Futagami T."/>
            <person name="Toyoda A."/>
            <person name="Takaki Y."/>
            <person name="Nishi S."/>
            <person name="Hori S."/>
            <person name="Arai W."/>
            <person name="Tsubouchi T."/>
            <person name="Morono Y."/>
            <person name="Uchiyama I."/>
            <person name="Ito T."/>
            <person name="Fujiyama A."/>
            <person name="Inagaki F."/>
            <person name="Takami H."/>
        </authorList>
    </citation>
    <scope>NUCLEOTIDE SEQUENCE</scope>
    <source>
        <strain evidence="1">Expedition CK06-06</strain>
    </source>
</reference>
<accession>X1TV64</accession>
<organism evidence="1">
    <name type="scientific">marine sediment metagenome</name>
    <dbReference type="NCBI Taxonomy" id="412755"/>
    <lineage>
        <taxon>unclassified sequences</taxon>
        <taxon>metagenomes</taxon>
        <taxon>ecological metagenomes</taxon>
    </lineage>
</organism>
<sequence length="52" mass="6427">RMEFKRFINTFIKIPCIIIKTGRRIVYRFVGYNKYMKDFFKTFSAIKLLQLE</sequence>
<gene>
    <name evidence="1" type="ORF">S12H4_47274</name>
</gene>